<accession>A0AA96WVS4</accession>
<feature type="domain" description="CHAT" evidence="1">
    <location>
        <begin position="24"/>
        <end position="195"/>
    </location>
</feature>
<organism evidence="2">
    <name type="scientific">Leptolyngbya sp. NK1-12</name>
    <dbReference type="NCBI Taxonomy" id="2547451"/>
    <lineage>
        <taxon>Bacteria</taxon>
        <taxon>Bacillati</taxon>
        <taxon>Cyanobacteriota</taxon>
        <taxon>Cyanophyceae</taxon>
        <taxon>Leptolyngbyales</taxon>
        <taxon>Leptolyngbyaceae</taxon>
        <taxon>Leptolyngbya group</taxon>
        <taxon>Leptolyngbya</taxon>
    </lineage>
</organism>
<dbReference type="RefSeq" id="WP_316430516.1">
    <property type="nucleotide sequence ID" value="NZ_CP053586.1"/>
</dbReference>
<dbReference type="EMBL" id="CP053586">
    <property type="protein sequence ID" value="WNZ24627.1"/>
    <property type="molecule type" value="Genomic_DNA"/>
</dbReference>
<dbReference type="AlphaFoldDB" id="A0AA96WVS4"/>
<gene>
    <name evidence="2" type="ORF">HJG54_18405</name>
</gene>
<reference evidence="2" key="1">
    <citation type="submission" date="2020-05" db="EMBL/GenBank/DDBJ databases">
        <authorList>
            <person name="Zhu T."/>
            <person name="Keshari N."/>
            <person name="Lu X."/>
        </authorList>
    </citation>
    <scope>NUCLEOTIDE SEQUENCE</scope>
    <source>
        <strain evidence="2">NK1-12</strain>
    </source>
</reference>
<name>A0AA96WVS4_9CYAN</name>
<proteinExistence type="predicted"/>
<protein>
    <submittedName>
        <fullName evidence="2">CHAT domain-containing protein</fullName>
    </submittedName>
</protein>
<evidence type="ECO:0000259" key="1">
    <source>
        <dbReference type="Pfam" id="PF12770"/>
    </source>
</evidence>
<dbReference type="Pfam" id="PF12770">
    <property type="entry name" value="CHAT"/>
    <property type="match status" value="1"/>
</dbReference>
<dbReference type="InterPro" id="IPR024983">
    <property type="entry name" value="CHAT_dom"/>
</dbReference>
<sequence length="249" mass="27095">MSICKILVLAANPENSSELRLGEEVREIEEGLRRSRYREQFELKARWAVRVRDFYRSMLDLQPQIVHFSGHGEGPSTVVQTESASERKLAPVGQTSTEAGLVFENEAGQAKSVDSASLASLFKLFASKGLECVLLNACYSEVQAEAIQQHIRYVIGMNQAIGDKAAITFAVAFYDALAAGESYEFAFELARVAIQLAGIPEQHTPVLKHNPALAMPSSDQPPTQNSGKLADTVGVVIQGGMVSIENLNL</sequence>
<evidence type="ECO:0000313" key="2">
    <source>
        <dbReference type="EMBL" id="WNZ24627.1"/>
    </source>
</evidence>